<dbReference type="Pfam" id="PF10294">
    <property type="entry name" value="Methyltransf_16"/>
    <property type="match status" value="1"/>
</dbReference>
<comment type="caution">
    <text evidence="1">The sequence shown here is derived from an EMBL/GenBank/DDBJ whole genome shotgun (WGS) entry which is preliminary data.</text>
</comment>
<evidence type="ECO:0000313" key="1">
    <source>
        <dbReference type="EMBL" id="KAJ8613350.1"/>
    </source>
</evidence>
<keyword evidence="2" id="KW-1185">Reference proteome</keyword>
<reference evidence="1" key="1">
    <citation type="submission" date="2023-01" db="EMBL/GenBank/DDBJ databases">
        <title>Metagenome sequencing of chrysophaentin producing Chrysophaeum taylorii.</title>
        <authorList>
            <person name="Davison J."/>
            <person name="Bewley C."/>
        </authorList>
    </citation>
    <scope>NUCLEOTIDE SEQUENCE</scope>
    <source>
        <strain evidence="1">NIES-1699</strain>
    </source>
</reference>
<proteinExistence type="predicted"/>
<dbReference type="InterPro" id="IPR019410">
    <property type="entry name" value="Methyltransf_16"/>
</dbReference>
<protein>
    <recommendedName>
        <fullName evidence="3">Methyltransferase domain-containing protein</fullName>
    </recommendedName>
</protein>
<dbReference type="Gene3D" id="3.40.50.150">
    <property type="entry name" value="Vaccinia Virus protein VP39"/>
    <property type="match status" value="1"/>
</dbReference>
<gene>
    <name evidence="1" type="ORF">CTAYLR_002246</name>
</gene>
<dbReference type="PANTHER" id="PTHR14614">
    <property type="entry name" value="HEPATOCELLULAR CARCINOMA-ASSOCIATED ANTIGEN"/>
    <property type="match status" value="1"/>
</dbReference>
<name>A0AAD7XQ61_9STRA</name>
<dbReference type="SUPFAM" id="SSF53335">
    <property type="entry name" value="S-adenosyl-L-methionine-dependent methyltransferases"/>
    <property type="match status" value="1"/>
</dbReference>
<dbReference type="AlphaFoldDB" id="A0AAD7XQ61"/>
<accession>A0AAD7XQ61</accession>
<evidence type="ECO:0000313" key="2">
    <source>
        <dbReference type="Proteomes" id="UP001230188"/>
    </source>
</evidence>
<dbReference type="Proteomes" id="UP001230188">
    <property type="component" value="Unassembled WGS sequence"/>
</dbReference>
<dbReference type="InterPro" id="IPR029063">
    <property type="entry name" value="SAM-dependent_MTases_sf"/>
</dbReference>
<dbReference type="CDD" id="cd02440">
    <property type="entry name" value="AdoMet_MTases"/>
    <property type="match status" value="1"/>
</dbReference>
<sequence length="226" mass="24529">MAWSSPLDSDVEASEGLAGLVEFGLEEMEASFSDDAGAVVRVRVVGYPRDAGQVVACTGQTLWRGGDALAAWCWRSRVRGRCLELGAGLGLCSLVAEECGASVVATDGDELALERLRKNTRDKRVEVRQLRWGEDGHIADILREFGTFDLLLGGDVLYDERAVEPLVSTVAALLAPGGTFVFSFTHRGVDLEKMTTAARDAGFCFEVATPLPDCVLLFRRRRRTSS</sequence>
<dbReference type="EMBL" id="JAQMWT010000029">
    <property type="protein sequence ID" value="KAJ8613350.1"/>
    <property type="molecule type" value="Genomic_DNA"/>
</dbReference>
<evidence type="ECO:0008006" key="3">
    <source>
        <dbReference type="Google" id="ProtNLM"/>
    </source>
</evidence>
<organism evidence="1 2">
    <name type="scientific">Chrysophaeum taylorii</name>
    <dbReference type="NCBI Taxonomy" id="2483200"/>
    <lineage>
        <taxon>Eukaryota</taxon>
        <taxon>Sar</taxon>
        <taxon>Stramenopiles</taxon>
        <taxon>Ochrophyta</taxon>
        <taxon>Pelagophyceae</taxon>
        <taxon>Pelagomonadales</taxon>
        <taxon>Pelagomonadaceae</taxon>
        <taxon>Chrysophaeum</taxon>
    </lineage>
</organism>